<feature type="domain" description="Histidine kinase" evidence="10">
    <location>
        <begin position="381"/>
        <end position="586"/>
    </location>
</feature>
<dbReference type="SUPFAM" id="SSF55785">
    <property type="entry name" value="PYP-like sensor domain (PAS domain)"/>
    <property type="match status" value="1"/>
</dbReference>
<reference evidence="11 12" key="1">
    <citation type="journal article" date="2011" name="J. Bacteriol.">
        <title>Genome sequence of the mercury-methylating and pleomorphic Desulfovibrio africanus Strain Walvis Bay.</title>
        <authorList>
            <person name="Brown S.D."/>
            <person name="Wall J.D."/>
            <person name="Kucken A.M."/>
            <person name="Gilmour C.C."/>
            <person name="Podar M."/>
            <person name="Brandt C.C."/>
            <person name="Teshima H."/>
            <person name="Detter J.C."/>
            <person name="Han C.S."/>
            <person name="Land M.L."/>
            <person name="Lucas S."/>
            <person name="Han J."/>
            <person name="Pennacchio L."/>
            <person name="Nolan M."/>
            <person name="Pitluck S."/>
            <person name="Woyke T."/>
            <person name="Goodwin L."/>
            <person name="Palumbo A.V."/>
            <person name="Elias D.A."/>
        </authorList>
    </citation>
    <scope>NUCLEOTIDE SEQUENCE [LARGE SCALE GENOMIC DNA]</scope>
    <source>
        <strain evidence="11 12">Walvis Bay</strain>
    </source>
</reference>
<dbReference type="GO" id="GO:0000155">
    <property type="term" value="F:phosphorelay sensor kinase activity"/>
    <property type="evidence" value="ECO:0007669"/>
    <property type="project" value="InterPro"/>
</dbReference>
<sequence length="586" mass="64055">MEISVTQSRRLPLLVAIAATGIVAASLILATWNSVRQQRELVMRHMLLSAQVVLRSTQAHLQGSLRRMGPESMRRRGFHGSMDEPLPSLTADLLTELTQDSDVRFLGLLDTSGDIIISSSPEAGRAFALSAEGLRGLRETGLWYSLQVQNGERVLYLAQRARPAVARFCQGMQDHDLPESRGFERSPDGQPMTGGRRPSVLYLVMGLGVEEYLGLYNEFQRTAIYQTGFILAAAAGFLAFFTYYLRRREQSRAYQALQRFHARLLDDMPDGLLSLDGQGIVRAANPAAHAILERAPGTLVGSALDWLPLGQAINEENGGEAWAETELGSKRLEVLRRSVGEADDGPGSSLVLVRDRTRLKALERSLAEAEKLAAVGRLAAGVAHEIRNPLSALRGFAQFFLKKLQGVQPDEEYARTMVREADRLNKVITDMLFLARPQSLTPQDVDTTTLFEDLRRLLEGEAAKAGAELRFEARTPSVHADSDGLKQVLLNLIMNSLAALPETGGQVIVTAEPAGNDMLLSVADNGRGFSPDAREHALEPFFTTRAQGTGLGLAIAHKLVQDHGGRLEIESEEGRGAVVRVFLPPA</sequence>
<dbReference type="InterPro" id="IPR004358">
    <property type="entry name" value="Sig_transdc_His_kin-like_C"/>
</dbReference>
<evidence type="ECO:0000256" key="1">
    <source>
        <dbReference type="ARBA" id="ARBA00000085"/>
    </source>
</evidence>
<keyword evidence="9" id="KW-1133">Transmembrane helix</keyword>
<evidence type="ECO:0000256" key="3">
    <source>
        <dbReference type="ARBA" id="ARBA00022553"/>
    </source>
</evidence>
<dbReference type="EC" id="2.7.13.3" evidence="2"/>
<dbReference type="CDD" id="cd00075">
    <property type="entry name" value="HATPase"/>
    <property type="match status" value="1"/>
</dbReference>
<dbReference type="InterPro" id="IPR003594">
    <property type="entry name" value="HATPase_dom"/>
</dbReference>
<dbReference type="PANTHER" id="PTHR43065:SF10">
    <property type="entry name" value="PEROXIDE STRESS-ACTIVATED HISTIDINE KINASE MAK3"/>
    <property type="match status" value="1"/>
</dbReference>
<dbReference type="InterPro" id="IPR003661">
    <property type="entry name" value="HisK_dim/P_dom"/>
</dbReference>
<dbReference type="PRINTS" id="PR00344">
    <property type="entry name" value="BCTRLSENSOR"/>
</dbReference>
<gene>
    <name evidence="11" type="ORF">Desaf_2366</name>
</gene>
<evidence type="ECO:0000256" key="2">
    <source>
        <dbReference type="ARBA" id="ARBA00012438"/>
    </source>
</evidence>
<dbReference type="Gene3D" id="3.30.565.10">
    <property type="entry name" value="Histidine kinase-like ATPase, C-terminal domain"/>
    <property type="match status" value="1"/>
</dbReference>
<accession>F3YXY8</accession>
<evidence type="ECO:0000256" key="9">
    <source>
        <dbReference type="SAM" id="Phobius"/>
    </source>
</evidence>
<keyword evidence="9" id="KW-0472">Membrane</keyword>
<dbReference type="Gene3D" id="1.10.287.130">
    <property type="match status" value="1"/>
</dbReference>
<protein>
    <recommendedName>
        <fullName evidence="2">histidine kinase</fullName>
        <ecNumber evidence="2">2.7.13.3</ecNumber>
    </recommendedName>
</protein>
<dbReference type="KEGG" id="daf:Desaf_2366"/>
<evidence type="ECO:0000256" key="6">
    <source>
        <dbReference type="ARBA" id="ARBA00022777"/>
    </source>
</evidence>
<keyword evidence="6 11" id="KW-0418">Kinase</keyword>
<dbReference type="PANTHER" id="PTHR43065">
    <property type="entry name" value="SENSOR HISTIDINE KINASE"/>
    <property type="match status" value="1"/>
</dbReference>
<keyword evidence="8" id="KW-0902">Two-component regulatory system</keyword>
<dbReference type="CDD" id="cd00082">
    <property type="entry name" value="HisKA"/>
    <property type="match status" value="1"/>
</dbReference>
<dbReference type="eggNOG" id="COG3852">
    <property type="taxonomic scope" value="Bacteria"/>
</dbReference>
<feature type="transmembrane region" description="Helical" evidence="9">
    <location>
        <begin position="223"/>
        <end position="245"/>
    </location>
</feature>
<evidence type="ECO:0000256" key="5">
    <source>
        <dbReference type="ARBA" id="ARBA00022741"/>
    </source>
</evidence>
<dbReference type="InterPro" id="IPR005467">
    <property type="entry name" value="His_kinase_dom"/>
</dbReference>
<keyword evidence="12" id="KW-1185">Reference proteome</keyword>
<dbReference type="Pfam" id="PF00512">
    <property type="entry name" value="HisKA"/>
    <property type="match status" value="1"/>
</dbReference>
<keyword evidence="7" id="KW-0067">ATP-binding</keyword>
<dbReference type="InterPro" id="IPR013656">
    <property type="entry name" value="PAS_4"/>
</dbReference>
<proteinExistence type="predicted"/>
<dbReference type="RefSeq" id="WP_014260393.1">
    <property type="nucleotide sequence ID" value="NC_016629.1"/>
</dbReference>
<dbReference type="GO" id="GO:0005524">
    <property type="term" value="F:ATP binding"/>
    <property type="evidence" value="ECO:0007669"/>
    <property type="project" value="UniProtKB-KW"/>
</dbReference>
<dbReference type="AlphaFoldDB" id="F3YXY8"/>
<evidence type="ECO:0000313" key="12">
    <source>
        <dbReference type="Proteomes" id="UP000007844"/>
    </source>
</evidence>
<evidence type="ECO:0000256" key="8">
    <source>
        <dbReference type="ARBA" id="ARBA00023012"/>
    </source>
</evidence>
<dbReference type="EMBL" id="CP003221">
    <property type="protein sequence ID" value="EGJ50690.1"/>
    <property type="molecule type" value="Genomic_DNA"/>
</dbReference>
<evidence type="ECO:0000256" key="4">
    <source>
        <dbReference type="ARBA" id="ARBA00022679"/>
    </source>
</evidence>
<dbReference type="STRING" id="690850.Desaf_2366"/>
<name>F3YXY8_DESAF</name>
<feature type="transmembrane region" description="Helical" evidence="9">
    <location>
        <begin position="12"/>
        <end position="35"/>
    </location>
</feature>
<comment type="catalytic activity">
    <reaction evidence="1">
        <text>ATP + protein L-histidine = ADP + protein N-phospho-L-histidine.</text>
        <dbReference type="EC" id="2.7.13.3"/>
    </reaction>
</comment>
<keyword evidence="4" id="KW-0808">Transferase</keyword>
<evidence type="ECO:0000313" key="11">
    <source>
        <dbReference type="EMBL" id="EGJ50690.1"/>
    </source>
</evidence>
<dbReference type="SMART" id="SM00388">
    <property type="entry name" value="HisKA"/>
    <property type="match status" value="1"/>
</dbReference>
<evidence type="ECO:0000259" key="10">
    <source>
        <dbReference type="PROSITE" id="PS50109"/>
    </source>
</evidence>
<organism evidence="11 12">
    <name type="scientific">Desulfocurvibacter africanus subsp. africanus str. Walvis Bay</name>
    <dbReference type="NCBI Taxonomy" id="690850"/>
    <lineage>
        <taxon>Bacteria</taxon>
        <taxon>Pseudomonadati</taxon>
        <taxon>Thermodesulfobacteriota</taxon>
        <taxon>Desulfovibrionia</taxon>
        <taxon>Desulfovibrionales</taxon>
        <taxon>Desulfovibrionaceae</taxon>
        <taxon>Desulfocurvibacter</taxon>
    </lineage>
</organism>
<dbReference type="Gene3D" id="3.30.450.20">
    <property type="entry name" value="PAS domain"/>
    <property type="match status" value="1"/>
</dbReference>
<dbReference type="InterPro" id="IPR035965">
    <property type="entry name" value="PAS-like_dom_sf"/>
</dbReference>
<dbReference type="SUPFAM" id="SSF47384">
    <property type="entry name" value="Homodimeric domain of signal transducing histidine kinase"/>
    <property type="match status" value="1"/>
</dbReference>
<dbReference type="InterPro" id="IPR036890">
    <property type="entry name" value="HATPase_C_sf"/>
</dbReference>
<keyword evidence="3" id="KW-0597">Phosphoprotein</keyword>
<dbReference type="InterPro" id="IPR036097">
    <property type="entry name" value="HisK_dim/P_sf"/>
</dbReference>
<dbReference type="PROSITE" id="PS50109">
    <property type="entry name" value="HIS_KIN"/>
    <property type="match status" value="1"/>
</dbReference>
<dbReference type="Proteomes" id="UP000007844">
    <property type="component" value="Chromosome"/>
</dbReference>
<dbReference type="SMART" id="SM00387">
    <property type="entry name" value="HATPase_c"/>
    <property type="match status" value="1"/>
</dbReference>
<evidence type="ECO:0000256" key="7">
    <source>
        <dbReference type="ARBA" id="ARBA00022840"/>
    </source>
</evidence>
<dbReference type="HOGENOM" id="CLU_000445_89_29_7"/>
<dbReference type="Pfam" id="PF02518">
    <property type="entry name" value="HATPase_c"/>
    <property type="match status" value="1"/>
</dbReference>
<keyword evidence="9" id="KW-0812">Transmembrane</keyword>
<dbReference type="SUPFAM" id="SSF55874">
    <property type="entry name" value="ATPase domain of HSP90 chaperone/DNA topoisomerase II/histidine kinase"/>
    <property type="match status" value="1"/>
</dbReference>
<keyword evidence="5" id="KW-0547">Nucleotide-binding</keyword>
<dbReference type="Pfam" id="PF08448">
    <property type="entry name" value="PAS_4"/>
    <property type="match status" value="1"/>
</dbReference>